<evidence type="ECO:0000256" key="1">
    <source>
        <dbReference type="ARBA" id="ARBA00001946"/>
    </source>
</evidence>
<evidence type="ECO:0000256" key="19">
    <source>
        <dbReference type="ARBA" id="ARBA00023136"/>
    </source>
</evidence>
<feature type="binding site" evidence="27">
    <location>
        <position position="154"/>
    </location>
    <ligand>
        <name>ATP</name>
        <dbReference type="ChEBI" id="CHEBI:30616"/>
    </ligand>
</feature>
<evidence type="ECO:0000256" key="3">
    <source>
        <dbReference type="ARBA" id="ARBA00004221"/>
    </source>
</evidence>
<feature type="domain" description="AGC-kinase C-terminal" evidence="31">
    <location>
        <begin position="383"/>
        <end position="453"/>
    </location>
</feature>
<accession>A0A8R1HHE9</accession>
<dbReference type="OMA" id="CVIYDMM"/>
<evidence type="ECO:0000256" key="26">
    <source>
        <dbReference type="ARBA" id="ARBA00082982"/>
    </source>
</evidence>
<evidence type="ECO:0000256" key="10">
    <source>
        <dbReference type="ARBA" id="ARBA00022527"/>
    </source>
</evidence>
<dbReference type="GO" id="GO:0046872">
    <property type="term" value="F:metal ion binding"/>
    <property type="evidence" value="ECO:0007669"/>
    <property type="project" value="UniProtKB-KW"/>
</dbReference>
<evidence type="ECO:0000256" key="8">
    <source>
        <dbReference type="ARBA" id="ARBA00022475"/>
    </source>
</evidence>
<evidence type="ECO:0000256" key="6">
    <source>
        <dbReference type="ARBA" id="ARBA00012513"/>
    </source>
</evidence>
<dbReference type="GO" id="GO:0005737">
    <property type="term" value="C:cytoplasm"/>
    <property type="evidence" value="ECO:0007669"/>
    <property type="project" value="UniProtKB-SubCell"/>
</dbReference>
<comment type="catalytic activity">
    <reaction evidence="22">
        <text>L-threonyl-[protein] + ATP = O-phospho-L-threonyl-[protein] + ADP + H(+)</text>
        <dbReference type="Rhea" id="RHEA:46608"/>
        <dbReference type="Rhea" id="RHEA-COMP:11060"/>
        <dbReference type="Rhea" id="RHEA-COMP:11605"/>
        <dbReference type="ChEBI" id="CHEBI:15378"/>
        <dbReference type="ChEBI" id="CHEBI:30013"/>
        <dbReference type="ChEBI" id="CHEBI:30616"/>
        <dbReference type="ChEBI" id="CHEBI:61977"/>
        <dbReference type="ChEBI" id="CHEBI:456216"/>
        <dbReference type="EC" id="2.7.11.1"/>
    </reaction>
</comment>
<reference evidence="32" key="2">
    <citation type="submission" date="2022-06" db="UniProtKB">
        <authorList>
            <consortium name="EnsemblMetazoa"/>
        </authorList>
    </citation>
    <scope>IDENTIFICATION</scope>
    <source>
        <strain evidence="32">DF5081</strain>
    </source>
</reference>
<evidence type="ECO:0000256" key="12">
    <source>
        <dbReference type="ARBA" id="ARBA00022679"/>
    </source>
</evidence>
<comment type="cofactor">
    <cofactor evidence="1">
        <name>Mg(2+)</name>
        <dbReference type="ChEBI" id="CHEBI:18420"/>
    </cofactor>
</comment>
<keyword evidence="8" id="KW-1003">Cell membrane</keyword>
<evidence type="ECO:0000256" key="23">
    <source>
        <dbReference type="ARBA" id="ARBA00048679"/>
    </source>
</evidence>
<name>A0A8R1HHE9_CAEJA</name>
<proteinExistence type="inferred from homology"/>
<evidence type="ECO:0000256" key="11">
    <source>
        <dbReference type="ARBA" id="ARBA00022553"/>
    </source>
</evidence>
<dbReference type="InterPro" id="IPR000961">
    <property type="entry name" value="AGC-kinase_C"/>
</dbReference>
<keyword evidence="14 27" id="KW-0547">Nucleotide-binding</keyword>
<dbReference type="InterPro" id="IPR000719">
    <property type="entry name" value="Prot_kinase_dom"/>
</dbReference>
<evidence type="ECO:0000256" key="13">
    <source>
        <dbReference type="ARBA" id="ARBA00022723"/>
    </source>
</evidence>
<dbReference type="InterPro" id="IPR011009">
    <property type="entry name" value="Kinase-like_dom_sf"/>
</dbReference>
<keyword evidence="12" id="KW-0808">Transferase</keyword>
<dbReference type="PROSITE" id="PS51285">
    <property type="entry name" value="AGC_KINASE_CTER"/>
    <property type="match status" value="1"/>
</dbReference>
<evidence type="ECO:0000256" key="20">
    <source>
        <dbReference type="ARBA" id="ARBA00023242"/>
    </source>
</evidence>
<evidence type="ECO:0000256" key="27">
    <source>
        <dbReference type="PROSITE-ProRule" id="PRU10141"/>
    </source>
</evidence>
<comment type="similarity">
    <text evidence="5">Belongs to the protein kinase superfamily. AGC Ser/Thr protein kinase family. RAC subfamily.</text>
</comment>
<dbReference type="GO" id="GO:0016324">
    <property type="term" value="C:apical plasma membrane"/>
    <property type="evidence" value="ECO:0007669"/>
    <property type="project" value="UniProtKB-SubCell"/>
</dbReference>
<evidence type="ECO:0000313" key="33">
    <source>
        <dbReference type="Proteomes" id="UP000005237"/>
    </source>
</evidence>
<comment type="catalytic activity">
    <reaction evidence="23">
        <text>L-seryl-[protein] + ATP = O-phospho-L-seryl-[protein] + ADP + H(+)</text>
        <dbReference type="Rhea" id="RHEA:17989"/>
        <dbReference type="Rhea" id="RHEA-COMP:9863"/>
        <dbReference type="Rhea" id="RHEA-COMP:11604"/>
        <dbReference type="ChEBI" id="CHEBI:15378"/>
        <dbReference type="ChEBI" id="CHEBI:29999"/>
        <dbReference type="ChEBI" id="CHEBI:30616"/>
        <dbReference type="ChEBI" id="CHEBI:83421"/>
        <dbReference type="ChEBI" id="CHEBI:456216"/>
        <dbReference type="EC" id="2.7.11.1"/>
    </reaction>
</comment>
<comment type="subcellular location">
    <subcellularLocation>
        <location evidence="3">Apical cell membrane</location>
    </subcellularLocation>
    <subcellularLocation>
        <location evidence="4">Cytoplasm</location>
    </subcellularLocation>
    <subcellularLocation>
        <location evidence="2">Nucleus</location>
    </subcellularLocation>
</comment>
<evidence type="ECO:0000256" key="17">
    <source>
        <dbReference type="ARBA" id="ARBA00022842"/>
    </source>
</evidence>
<evidence type="ECO:0000256" key="7">
    <source>
        <dbReference type="ARBA" id="ARBA00022473"/>
    </source>
</evidence>
<keyword evidence="13" id="KW-0479">Metal-binding</keyword>
<evidence type="ECO:0000256" key="15">
    <source>
        <dbReference type="ARBA" id="ARBA00022777"/>
    </source>
</evidence>
<keyword evidence="19" id="KW-0472">Membrane</keyword>
<dbReference type="AlphaFoldDB" id="A0A8R1HHE9"/>
<dbReference type="FunFam" id="3.30.200.20:FF:000681">
    <property type="entry name" value="Non-specific serine/threonine protein kinase"/>
    <property type="match status" value="1"/>
</dbReference>
<evidence type="ECO:0000256" key="5">
    <source>
        <dbReference type="ARBA" id="ARBA00006935"/>
    </source>
</evidence>
<feature type="domain" description="Protein kinase" evidence="30">
    <location>
        <begin position="125"/>
        <end position="382"/>
    </location>
</feature>
<dbReference type="PROSITE" id="PS00107">
    <property type="entry name" value="PROTEIN_KINASE_ATP"/>
    <property type="match status" value="1"/>
</dbReference>
<keyword evidence="9" id="KW-0963">Cytoplasm</keyword>
<keyword evidence="15" id="KW-0418">Kinase</keyword>
<evidence type="ECO:0000256" key="16">
    <source>
        <dbReference type="ARBA" id="ARBA00022840"/>
    </source>
</evidence>
<keyword evidence="7" id="KW-0217">Developmental protein</keyword>
<keyword evidence="16 27" id="KW-0067">ATP-binding</keyword>
<comment type="subunit">
    <text evidence="24">Interacts with pdk-1, akt-1, akt-2 and daf-16. Part of a complex containing sgk-1, akt-1 and akt-2. Interacts with let-92 phosphatase regulatory subunit pptr-1.</text>
</comment>
<evidence type="ECO:0000256" key="22">
    <source>
        <dbReference type="ARBA" id="ARBA00047899"/>
    </source>
</evidence>
<evidence type="ECO:0000256" key="14">
    <source>
        <dbReference type="ARBA" id="ARBA00022741"/>
    </source>
</evidence>
<evidence type="ECO:0000259" key="30">
    <source>
        <dbReference type="PROSITE" id="PS50011"/>
    </source>
</evidence>
<dbReference type="InterPro" id="IPR036871">
    <property type="entry name" value="PX_dom_sf"/>
</dbReference>
<evidence type="ECO:0000313" key="32">
    <source>
        <dbReference type="EnsemblMetazoa" id="CJA00519.1"/>
    </source>
</evidence>
<reference evidence="33" key="1">
    <citation type="submission" date="2010-08" db="EMBL/GenBank/DDBJ databases">
        <authorList>
            <consortium name="Caenorhabditis japonica Sequencing Consortium"/>
            <person name="Wilson R.K."/>
        </authorList>
    </citation>
    <scope>NUCLEOTIDE SEQUENCE [LARGE SCALE GENOMIC DNA]</scope>
    <source>
        <strain evidence="33">DF5081</strain>
    </source>
</reference>
<evidence type="ECO:0000256" key="4">
    <source>
        <dbReference type="ARBA" id="ARBA00004496"/>
    </source>
</evidence>
<evidence type="ECO:0000256" key="2">
    <source>
        <dbReference type="ARBA" id="ARBA00004123"/>
    </source>
</evidence>
<keyword evidence="33" id="KW-1185">Reference proteome</keyword>
<evidence type="ECO:0000259" key="31">
    <source>
        <dbReference type="PROSITE" id="PS51285"/>
    </source>
</evidence>
<dbReference type="PROSITE" id="PS50003">
    <property type="entry name" value="PH_DOMAIN"/>
    <property type="match status" value="1"/>
</dbReference>
<dbReference type="Pfam" id="PF00069">
    <property type="entry name" value="Pkinase"/>
    <property type="match status" value="1"/>
</dbReference>
<dbReference type="GO" id="GO:0005524">
    <property type="term" value="F:ATP binding"/>
    <property type="evidence" value="ECO:0007669"/>
    <property type="project" value="UniProtKB-UniRule"/>
</dbReference>
<protein>
    <recommendedName>
        <fullName evidence="25">Serine/threonine-protein kinase sgk-1</fullName>
        <ecNumber evidence="6">2.7.11.1</ecNumber>
    </recommendedName>
    <alternativeName>
        <fullName evidence="26">Serum- and glucocorticoid-inducible kinase homolog</fullName>
    </alternativeName>
    <alternativeName>
        <fullName evidence="21">Serum/glucocorticoid-regulated kinase 1</fullName>
    </alternativeName>
</protein>
<evidence type="ECO:0000256" key="9">
    <source>
        <dbReference type="ARBA" id="ARBA00022490"/>
    </source>
</evidence>
<evidence type="ECO:0000256" key="18">
    <source>
        <dbReference type="ARBA" id="ARBA00023016"/>
    </source>
</evidence>
<dbReference type="GO" id="GO:0004674">
    <property type="term" value="F:protein serine/threonine kinase activity"/>
    <property type="evidence" value="ECO:0007669"/>
    <property type="project" value="UniProtKB-KW"/>
</dbReference>
<keyword evidence="17" id="KW-0460">Magnesium</keyword>
<dbReference type="GO" id="GO:0035091">
    <property type="term" value="F:phosphatidylinositol binding"/>
    <property type="evidence" value="ECO:0007669"/>
    <property type="project" value="InterPro"/>
</dbReference>
<evidence type="ECO:0000256" key="24">
    <source>
        <dbReference type="ARBA" id="ARBA00063445"/>
    </source>
</evidence>
<dbReference type="InterPro" id="IPR017441">
    <property type="entry name" value="Protein_kinase_ATP_BS"/>
</dbReference>
<dbReference type="SMART" id="SM00220">
    <property type="entry name" value="S_TKc"/>
    <property type="match status" value="1"/>
</dbReference>
<dbReference type="SUPFAM" id="SSF56112">
    <property type="entry name" value="Protein kinase-like (PK-like)"/>
    <property type="match status" value="1"/>
</dbReference>
<dbReference type="InterPro" id="IPR001849">
    <property type="entry name" value="PH_domain"/>
</dbReference>
<sequence>MVRKDEVTCNVIVGDDKKTVVYALRLGSGPVTQRTFEEHERFFTSVKDILPVTISSPPKKKFLQADSKFFEKRRQWIQALSQLLIDDHMRNEEVRRFFHIEVPDDDENNVDLGPSERKTANASDFDFLTTIGKGSFGRVYQVRHKETKKIYAMKVLSKEHIRKKNEVKHVMAERNVLISNFKHPFLVSLHFSFQNKDKLYFVLDHLNGGELFSHLQREKHFSESRSRFYAAEIACALGYLHEKNIIYRDLKPENLLLDDKGYLVLTDFGLCKEDMQGSKTTSTFCGTPEYLAPEIILKKPYDKTVDWWCLGSVLYEMIFGLPPFYSKDHNEMYDKIINQPLRLKHNISVPCSELITGLLQKDRSKRLGHRNDFRDIRDHPFFLPVDWEKLLNRELKAPFIPKVKNATDTSNISKEFVEIQIDPASLAPQQLAVTHRDHDFENFTFVDTNRVLA</sequence>
<keyword evidence="18" id="KW-0346">Stress response</keyword>
<dbReference type="EnsemblMetazoa" id="CJA00519.1">
    <property type="protein sequence ID" value="CJA00519.1"/>
    <property type="gene ID" value="WBGene00119722"/>
</dbReference>
<keyword evidence="11" id="KW-0597">Phosphoprotein</keyword>
<dbReference type="InterPro" id="IPR008271">
    <property type="entry name" value="Ser/Thr_kinase_AS"/>
</dbReference>
<evidence type="ECO:0000256" key="28">
    <source>
        <dbReference type="RuleBase" id="RU000304"/>
    </source>
</evidence>
<dbReference type="SMART" id="SM00133">
    <property type="entry name" value="S_TK_X"/>
    <property type="match status" value="1"/>
</dbReference>
<dbReference type="Gene3D" id="3.30.200.20">
    <property type="entry name" value="Phosphorylase Kinase, domain 1"/>
    <property type="match status" value="1"/>
</dbReference>
<dbReference type="FunFam" id="1.10.510.10:FF:000008">
    <property type="entry name" value="Non-specific serine/threonine protein kinase"/>
    <property type="match status" value="1"/>
</dbReference>
<evidence type="ECO:0000259" key="29">
    <source>
        <dbReference type="PROSITE" id="PS50003"/>
    </source>
</evidence>
<keyword evidence="10 28" id="KW-0723">Serine/threonine-protein kinase</keyword>
<organism evidence="32 33">
    <name type="scientific">Caenorhabditis japonica</name>
    <dbReference type="NCBI Taxonomy" id="281687"/>
    <lineage>
        <taxon>Eukaryota</taxon>
        <taxon>Metazoa</taxon>
        <taxon>Ecdysozoa</taxon>
        <taxon>Nematoda</taxon>
        <taxon>Chromadorea</taxon>
        <taxon>Rhabditida</taxon>
        <taxon>Rhabditina</taxon>
        <taxon>Rhabditomorpha</taxon>
        <taxon>Rhabditoidea</taxon>
        <taxon>Rhabditidae</taxon>
        <taxon>Peloderinae</taxon>
        <taxon>Caenorhabditis</taxon>
    </lineage>
</organism>
<evidence type="ECO:0000256" key="25">
    <source>
        <dbReference type="ARBA" id="ARBA00068208"/>
    </source>
</evidence>
<dbReference type="GO" id="GO:0005634">
    <property type="term" value="C:nucleus"/>
    <property type="evidence" value="ECO:0007669"/>
    <property type="project" value="UniProtKB-SubCell"/>
</dbReference>
<dbReference type="SUPFAM" id="SSF64268">
    <property type="entry name" value="PX domain"/>
    <property type="match status" value="1"/>
</dbReference>
<feature type="domain" description="PH" evidence="29">
    <location>
        <begin position="1"/>
        <end position="85"/>
    </location>
</feature>
<dbReference type="PANTHER" id="PTHR24351">
    <property type="entry name" value="RIBOSOMAL PROTEIN S6 KINASE"/>
    <property type="match status" value="1"/>
</dbReference>
<evidence type="ECO:0000256" key="21">
    <source>
        <dbReference type="ARBA" id="ARBA00042467"/>
    </source>
</evidence>
<keyword evidence="20" id="KW-0539">Nucleus</keyword>
<dbReference type="PROSITE" id="PS50011">
    <property type="entry name" value="PROTEIN_KINASE_DOM"/>
    <property type="match status" value="1"/>
</dbReference>
<dbReference type="Gene3D" id="1.10.510.10">
    <property type="entry name" value="Transferase(Phosphotransferase) domain 1"/>
    <property type="match status" value="1"/>
</dbReference>
<dbReference type="Proteomes" id="UP000005237">
    <property type="component" value="Unassembled WGS sequence"/>
</dbReference>
<dbReference type="EC" id="2.7.11.1" evidence="6"/>
<dbReference type="PROSITE" id="PS00108">
    <property type="entry name" value="PROTEIN_KINASE_ST"/>
    <property type="match status" value="1"/>
</dbReference>